<keyword evidence="1" id="KW-0479">Metal-binding</keyword>
<evidence type="ECO:0000256" key="6">
    <source>
        <dbReference type="ARBA" id="ARBA00023242"/>
    </source>
</evidence>
<dbReference type="EMBL" id="LFJN01000014">
    <property type="protein sequence ID" value="KPI39796.1"/>
    <property type="molecule type" value="Genomic_DNA"/>
</dbReference>
<dbReference type="InterPro" id="IPR021858">
    <property type="entry name" value="Fun_TF"/>
</dbReference>
<dbReference type="VEuPathDB" id="FungiDB:AB675_3533"/>
<dbReference type="PANTHER" id="PTHR36206">
    <property type="entry name" value="ASPERCRYPTIN BIOSYNTHESIS CLUSTER-SPECIFIC TRANSCRIPTION REGULATOR ATNN-RELATED"/>
    <property type="match status" value="1"/>
</dbReference>
<keyword evidence="2" id="KW-0862">Zinc</keyword>
<keyword evidence="4" id="KW-0238">DNA-binding</keyword>
<reference evidence="7 8" key="1">
    <citation type="submission" date="2015-06" db="EMBL/GenBank/DDBJ databases">
        <title>Draft genome of the ant-associated black yeast Phialophora attae CBS 131958.</title>
        <authorList>
            <person name="Moreno L.F."/>
            <person name="Stielow B.J."/>
            <person name="de Hoog S."/>
            <person name="Vicente V.A."/>
            <person name="Weiss V.A."/>
            <person name="de Vries M."/>
            <person name="Cruz L.M."/>
            <person name="Souza E.M."/>
        </authorList>
    </citation>
    <scope>NUCLEOTIDE SEQUENCE [LARGE SCALE GENOMIC DNA]</scope>
    <source>
        <strain evidence="7 8">CBS 131958</strain>
    </source>
</reference>
<dbReference type="Proteomes" id="UP000038010">
    <property type="component" value="Unassembled WGS sequence"/>
</dbReference>
<protein>
    <submittedName>
        <fullName evidence="7">Uncharacterized protein</fullName>
    </submittedName>
</protein>
<evidence type="ECO:0000256" key="5">
    <source>
        <dbReference type="ARBA" id="ARBA00023163"/>
    </source>
</evidence>
<evidence type="ECO:0000313" key="7">
    <source>
        <dbReference type="EMBL" id="KPI39796.1"/>
    </source>
</evidence>
<proteinExistence type="predicted"/>
<dbReference type="PANTHER" id="PTHR36206:SF12">
    <property type="entry name" value="ASPERCRYPTIN BIOSYNTHESIS CLUSTER-SPECIFIC TRANSCRIPTION REGULATOR ATNN-RELATED"/>
    <property type="match status" value="1"/>
</dbReference>
<evidence type="ECO:0000313" key="8">
    <source>
        <dbReference type="Proteomes" id="UP000038010"/>
    </source>
</evidence>
<dbReference type="GeneID" id="28735472"/>
<dbReference type="AlphaFoldDB" id="A0A0N1P0Z3"/>
<dbReference type="GO" id="GO:0046872">
    <property type="term" value="F:metal ion binding"/>
    <property type="evidence" value="ECO:0007669"/>
    <property type="project" value="UniProtKB-KW"/>
</dbReference>
<keyword evidence="6" id="KW-0539">Nucleus</keyword>
<keyword evidence="3" id="KW-0805">Transcription regulation</keyword>
<name>A0A0N1P0Z3_9EURO</name>
<accession>A0A0N1P0Z3</accession>
<organism evidence="7 8">
    <name type="scientific">Cyphellophora attinorum</name>
    <dbReference type="NCBI Taxonomy" id="1664694"/>
    <lineage>
        <taxon>Eukaryota</taxon>
        <taxon>Fungi</taxon>
        <taxon>Dikarya</taxon>
        <taxon>Ascomycota</taxon>
        <taxon>Pezizomycotina</taxon>
        <taxon>Eurotiomycetes</taxon>
        <taxon>Chaetothyriomycetidae</taxon>
        <taxon>Chaetothyriales</taxon>
        <taxon>Cyphellophoraceae</taxon>
        <taxon>Cyphellophora</taxon>
    </lineage>
</organism>
<dbReference type="GO" id="GO:0003677">
    <property type="term" value="F:DNA binding"/>
    <property type="evidence" value="ECO:0007669"/>
    <property type="project" value="UniProtKB-KW"/>
</dbReference>
<dbReference type="Pfam" id="PF11951">
    <property type="entry name" value="Fungal_trans_2"/>
    <property type="match status" value="1"/>
</dbReference>
<keyword evidence="5" id="KW-0804">Transcription</keyword>
<dbReference type="InterPro" id="IPR052360">
    <property type="entry name" value="Transcr_Regulatory_Proteins"/>
</dbReference>
<dbReference type="OrthoDB" id="2593732at2759"/>
<sequence length="415" mass="46632">MQHFVTDLGKELAGCFSDKLWCDTLPRVAQHEPAIWHGMVAVASLDLEMRKRSEAPPTDVAIMHYSRALQALQVRLEDHRSPPKDVVSLACVVFAMFEFKQDHHQSALRHISGGLKILTEWLRGGLRGNSSSGTYLDRAKLQGVFLCLDAQAIHFGVKDFREFFSGPALDDHVKLTDFSSFEDAHMFFNQIFHRASHWINWLDPVTALGTRPSDEWMASEKETLKTQLAAWDTAFDRLGATVTAPYHLLLATRKIIEIVFAWSDDPSDPLGWDKYLPEFKEALFHAEAFLSLTVESPKGDPGRPTLTVAMDIVMPLFLIATRCRDTVVRHKALKLLQTCNRTEGIWNAAQCAIVVEQIIKMEEAAALEHDGHVPAEARMICADVDCVADKAAIVEIRVRDEKDELHTMGLPLLLV</sequence>
<evidence type="ECO:0000256" key="3">
    <source>
        <dbReference type="ARBA" id="ARBA00023015"/>
    </source>
</evidence>
<keyword evidence="8" id="KW-1185">Reference proteome</keyword>
<gene>
    <name evidence="7" type="ORF">AB675_3533</name>
</gene>
<dbReference type="STRING" id="1664694.A0A0N1P0Z3"/>
<evidence type="ECO:0000256" key="2">
    <source>
        <dbReference type="ARBA" id="ARBA00022833"/>
    </source>
</evidence>
<comment type="caution">
    <text evidence="7">The sequence shown here is derived from an EMBL/GenBank/DDBJ whole genome shotgun (WGS) entry which is preliminary data.</text>
</comment>
<evidence type="ECO:0000256" key="4">
    <source>
        <dbReference type="ARBA" id="ARBA00023125"/>
    </source>
</evidence>
<evidence type="ECO:0000256" key="1">
    <source>
        <dbReference type="ARBA" id="ARBA00022723"/>
    </source>
</evidence>
<dbReference type="RefSeq" id="XP_017999759.1">
    <property type="nucleotide sequence ID" value="XM_018143592.1"/>
</dbReference>